<evidence type="ECO:0000313" key="6">
    <source>
        <dbReference type="EMBL" id="OAV00520.1"/>
    </source>
</evidence>
<dbReference type="Pfam" id="PF02551">
    <property type="entry name" value="Acyl_CoA_thio"/>
    <property type="match status" value="1"/>
</dbReference>
<dbReference type="PANTHER" id="PTHR11066:SF34">
    <property type="entry name" value="ACYL-COENZYME A THIOESTERASE 8"/>
    <property type="match status" value="1"/>
</dbReference>
<dbReference type="Gene3D" id="2.40.160.210">
    <property type="entry name" value="Acyl-CoA thioesterase, double hotdog domain"/>
    <property type="match status" value="1"/>
</dbReference>
<evidence type="ECO:0000259" key="3">
    <source>
        <dbReference type="Pfam" id="PF02551"/>
    </source>
</evidence>
<dbReference type="GO" id="GO:0047617">
    <property type="term" value="F:fatty acyl-CoA hydrolase activity"/>
    <property type="evidence" value="ECO:0007669"/>
    <property type="project" value="InterPro"/>
</dbReference>
<dbReference type="GO" id="GO:0006637">
    <property type="term" value="P:acyl-CoA metabolic process"/>
    <property type="evidence" value="ECO:0007669"/>
    <property type="project" value="InterPro"/>
</dbReference>
<dbReference type="OrthoDB" id="9781019at2"/>
<dbReference type="GO" id="GO:0005829">
    <property type="term" value="C:cytosol"/>
    <property type="evidence" value="ECO:0007669"/>
    <property type="project" value="TreeGrafter"/>
</dbReference>
<evidence type="ECO:0000259" key="4">
    <source>
        <dbReference type="Pfam" id="PF13622"/>
    </source>
</evidence>
<gene>
    <name evidence="6" type="ORF">AO382_1253</name>
    <name evidence="5" type="ORF">AO384_1309</name>
</gene>
<dbReference type="CDD" id="cd03444">
    <property type="entry name" value="Thioesterase_II_repeat1"/>
    <property type="match status" value="1"/>
</dbReference>
<dbReference type="InterPro" id="IPR003703">
    <property type="entry name" value="Acyl_CoA_thio"/>
</dbReference>
<evidence type="ECO:0000313" key="8">
    <source>
        <dbReference type="Proteomes" id="UP000078446"/>
    </source>
</evidence>
<dbReference type="EMBL" id="LXHE01000013">
    <property type="protein sequence ID" value="OAV00520.1"/>
    <property type="molecule type" value="Genomic_DNA"/>
</dbReference>
<dbReference type="PATRIC" id="fig|480.236.peg.688"/>
<dbReference type="PANTHER" id="PTHR11066">
    <property type="entry name" value="ACYL-COA THIOESTERASE"/>
    <property type="match status" value="1"/>
</dbReference>
<dbReference type="InterPro" id="IPR042171">
    <property type="entry name" value="Acyl-CoA_hotdog"/>
</dbReference>
<evidence type="ECO:0000313" key="5">
    <source>
        <dbReference type="EMBL" id="OAU95703.1"/>
    </source>
</evidence>
<dbReference type="SUPFAM" id="SSF54637">
    <property type="entry name" value="Thioesterase/thiol ester dehydrase-isomerase"/>
    <property type="match status" value="2"/>
</dbReference>
<reference evidence="7 8" key="1">
    <citation type="journal article" date="2016" name="Genome Biol. Evol.">
        <title>Comparative Genomic Analyses of the Moraxella catarrhalis Serosensitive and Seroresistant Lineages Demonstrate Their Independent Evolution.</title>
        <authorList>
            <person name="Earl J.P."/>
            <person name="de Vries S.P."/>
            <person name="Ahmed A."/>
            <person name="Powell E."/>
            <person name="Schultz M.P."/>
            <person name="Hermans P.W."/>
            <person name="Hill D.J."/>
            <person name="Zhou Z."/>
            <person name="Constantinidou C.I."/>
            <person name="Hu F.Z."/>
            <person name="Bootsma H.J."/>
            <person name="Ehrlich G.D."/>
        </authorList>
    </citation>
    <scope>NUCLEOTIDE SEQUENCE [LARGE SCALE GENOMIC DNA]</scope>
    <source>
        <strain evidence="5 7">Z7542</strain>
        <strain evidence="6 8">Z7574</strain>
    </source>
</reference>
<keyword evidence="7" id="KW-1185">Reference proteome</keyword>
<dbReference type="InterPro" id="IPR025652">
    <property type="entry name" value="TesB_C"/>
</dbReference>
<dbReference type="EMBL" id="LXHC01000022">
    <property type="protein sequence ID" value="OAU95703.1"/>
    <property type="molecule type" value="Genomic_DNA"/>
</dbReference>
<dbReference type="GO" id="GO:0009062">
    <property type="term" value="P:fatty acid catabolic process"/>
    <property type="evidence" value="ECO:0007669"/>
    <property type="project" value="TreeGrafter"/>
</dbReference>
<evidence type="ECO:0000256" key="2">
    <source>
        <dbReference type="ARBA" id="ARBA00022801"/>
    </source>
</evidence>
<organism evidence="5 7">
    <name type="scientific">Moraxella catarrhalis</name>
    <name type="common">Branhamella catarrhalis</name>
    <dbReference type="NCBI Taxonomy" id="480"/>
    <lineage>
        <taxon>Bacteria</taxon>
        <taxon>Pseudomonadati</taxon>
        <taxon>Pseudomonadota</taxon>
        <taxon>Gammaproteobacteria</taxon>
        <taxon>Moraxellales</taxon>
        <taxon>Moraxellaceae</taxon>
        <taxon>Moraxella</taxon>
    </lineage>
</organism>
<dbReference type="InterPro" id="IPR029069">
    <property type="entry name" value="HotDog_dom_sf"/>
</dbReference>
<protein>
    <submittedName>
        <fullName evidence="5">Acyl-CoA thioesterase II</fullName>
        <ecNumber evidence="5">3.1.2.-</ecNumber>
    </submittedName>
</protein>
<dbReference type="RefSeq" id="WP_064610615.1">
    <property type="nucleotide sequence ID" value="NZ_LXHB01000044.1"/>
</dbReference>
<feature type="domain" description="Acyl-CoA thioesterase 2 C-terminal" evidence="3">
    <location>
        <begin position="204"/>
        <end position="307"/>
    </location>
</feature>
<comment type="similarity">
    <text evidence="1">Belongs to the C/M/P thioester hydrolase family.</text>
</comment>
<keyword evidence="2 5" id="KW-0378">Hydrolase</keyword>
<feature type="domain" description="Acyl-CoA thioesterase-like N-terminal HotDog" evidence="4">
    <location>
        <begin position="43"/>
        <end position="135"/>
    </location>
</feature>
<dbReference type="Proteomes" id="UP000078228">
    <property type="component" value="Unassembled WGS sequence"/>
</dbReference>
<proteinExistence type="inferred from homology"/>
<dbReference type="EC" id="3.1.2.-" evidence="5"/>
<evidence type="ECO:0000313" key="7">
    <source>
        <dbReference type="Proteomes" id="UP000078228"/>
    </source>
</evidence>
<name>A0A198UWA5_MORCA</name>
<dbReference type="InterPro" id="IPR049449">
    <property type="entry name" value="TesB_ACOT8-like_N"/>
</dbReference>
<evidence type="ECO:0000256" key="1">
    <source>
        <dbReference type="ARBA" id="ARBA00006538"/>
    </source>
</evidence>
<sequence>MKYSLDRYALPPEAAHADIADLLDTLKLKEIADNVYEGPSYDYVGPRVFGGQVLAQALMAAANTLTIDKPCHSLHGYFLRGGDIRLPIVYQVRRLRDGRSLSAREVIAVQYVPTTDKDGKDTTSEQVIFSMIASFSPMEGGLDYQESMPEYPPPTSVKTEQELKTQYLHKIPEPLRARYMRPRHVEIRPIMPRDPVAPEPQRPRQASWVRVNDIGEQPVAIHQALLAFVSDYYLAGTGLMSHGLSFMTRGLQMASIDHSMHFHRPFDITEYLLYDMWSDTTSHAKGLNHGQFWQDGKLIASAQQEGLMRLHDDPSIFTNS</sequence>
<dbReference type="CDD" id="cd03445">
    <property type="entry name" value="Thioesterase_II_repeat2"/>
    <property type="match status" value="1"/>
</dbReference>
<dbReference type="AlphaFoldDB" id="A0A198UWA5"/>
<accession>A0A198UWA5</accession>
<dbReference type="Proteomes" id="UP000078446">
    <property type="component" value="Unassembled WGS sequence"/>
</dbReference>
<comment type="caution">
    <text evidence="5">The sequence shown here is derived from an EMBL/GenBank/DDBJ whole genome shotgun (WGS) entry which is preliminary data.</text>
</comment>
<dbReference type="Pfam" id="PF13622">
    <property type="entry name" value="4HBT_3"/>
    <property type="match status" value="1"/>
</dbReference>